<keyword evidence="2" id="KW-0472">Membrane</keyword>
<dbReference type="SUPFAM" id="SSF48452">
    <property type="entry name" value="TPR-like"/>
    <property type="match status" value="2"/>
</dbReference>
<dbReference type="PROSITE" id="PS50005">
    <property type="entry name" value="TPR"/>
    <property type="match status" value="1"/>
</dbReference>
<dbReference type="AlphaFoldDB" id="A0A1I0CP33"/>
<evidence type="ECO:0000256" key="2">
    <source>
        <dbReference type="SAM" id="Phobius"/>
    </source>
</evidence>
<dbReference type="Proteomes" id="UP000199308">
    <property type="component" value="Unassembled WGS sequence"/>
</dbReference>
<dbReference type="OrthoDB" id="6219720at2"/>
<reference evidence="3 4" key="1">
    <citation type="submission" date="2016-10" db="EMBL/GenBank/DDBJ databases">
        <authorList>
            <person name="de Groot N.N."/>
        </authorList>
    </citation>
    <scope>NUCLEOTIDE SEQUENCE [LARGE SCALE GENOMIC DNA]</scope>
    <source>
        <strain evidence="3 4">DSM 19706</strain>
    </source>
</reference>
<accession>A0A1I0CP33</accession>
<sequence>MNLMKCFSFTAYLLALSVLISLVLSPISYSQQALSSEEVEALVEDLYLQEASKLDQQQVVVAVRNSLKNRHSVSPLTRIKAHILLIRLANNRGDFASASEFAGSGLLLPNLPDQYSALFHLQLAKGYYVQGQFEKTLREASTAASFLSEYQESQAPLYIEALSYQAMAHSLMGQVEQADEYFDALQDALVKNPSAQDDETVIAIIAKANFYQGDYQSAINLYEKLLTIKFTEQKTANIDEYYYELGRSYIQLGNYDDAYSAFWEAKLHAETNKSNIRMAFAYLGLGSVLLNMEDNQQAYNYLIMARDLFKGQNQTRGYLSTLIYLSQAAQRLGKPNERKNALNDAQRMSTSMQLSAEQINLYLLLARNAIAEGKMQLAVNFYEQYINSYKTYYTTRSGAASFAEQSALKQQSQLIAQNLLEKNELKQTFAIEMNQRKQVIAVLIACLLIVLCLCFVAYVKYRQVKRRLSNVNYRGMEQFWFDTAKTKNLYQKYYNMARKFDFPLSICLVSIENWQEFKFRFSQKSQQEFNEKIAEIFTEYLEEFDLSGNFSSGRFLIIFPHQQPQDVVAKLKKLVTAVEVRYFTSLGGFQISVDYQCDTPEVQDIDPFIFLTELEQSLEEKIAKGHAFTI</sequence>
<dbReference type="SMART" id="SM00028">
    <property type="entry name" value="TPR"/>
    <property type="match status" value="6"/>
</dbReference>
<keyword evidence="2" id="KW-1133">Transmembrane helix</keyword>
<organism evidence="3 4">
    <name type="scientific">Thalassotalea agarivorans</name>
    <name type="common">Thalassomonas agarivorans</name>
    <dbReference type="NCBI Taxonomy" id="349064"/>
    <lineage>
        <taxon>Bacteria</taxon>
        <taxon>Pseudomonadati</taxon>
        <taxon>Pseudomonadota</taxon>
        <taxon>Gammaproteobacteria</taxon>
        <taxon>Alteromonadales</taxon>
        <taxon>Colwelliaceae</taxon>
        <taxon>Thalassotalea</taxon>
    </lineage>
</organism>
<evidence type="ECO:0000313" key="3">
    <source>
        <dbReference type="EMBL" id="SET21491.1"/>
    </source>
</evidence>
<protein>
    <submittedName>
        <fullName evidence="3">TPR repeat-containing protein</fullName>
    </submittedName>
</protein>
<dbReference type="Gene3D" id="1.25.40.10">
    <property type="entry name" value="Tetratricopeptide repeat domain"/>
    <property type="match status" value="1"/>
</dbReference>
<feature type="transmembrane region" description="Helical" evidence="2">
    <location>
        <begin position="439"/>
        <end position="459"/>
    </location>
</feature>
<gene>
    <name evidence="3" type="ORF">SAMN05660429_01277</name>
</gene>
<keyword evidence="4" id="KW-1185">Reference proteome</keyword>
<dbReference type="Pfam" id="PF13181">
    <property type="entry name" value="TPR_8"/>
    <property type="match status" value="1"/>
</dbReference>
<dbReference type="InterPro" id="IPR019734">
    <property type="entry name" value="TPR_rpt"/>
</dbReference>
<proteinExistence type="predicted"/>
<evidence type="ECO:0000313" key="4">
    <source>
        <dbReference type="Proteomes" id="UP000199308"/>
    </source>
</evidence>
<name>A0A1I0CP33_THASX</name>
<dbReference type="EMBL" id="FOHK01000005">
    <property type="protein sequence ID" value="SET21491.1"/>
    <property type="molecule type" value="Genomic_DNA"/>
</dbReference>
<evidence type="ECO:0000256" key="1">
    <source>
        <dbReference type="PROSITE-ProRule" id="PRU00339"/>
    </source>
</evidence>
<keyword evidence="2" id="KW-0812">Transmembrane</keyword>
<feature type="repeat" description="TPR" evidence="1">
    <location>
        <begin position="239"/>
        <end position="272"/>
    </location>
</feature>
<keyword evidence="1" id="KW-0802">TPR repeat</keyword>
<dbReference type="InterPro" id="IPR011990">
    <property type="entry name" value="TPR-like_helical_dom_sf"/>
</dbReference>